<feature type="transmembrane region" description="Helical" evidence="5">
    <location>
        <begin position="180"/>
        <end position="202"/>
    </location>
</feature>
<evidence type="ECO:0000256" key="2">
    <source>
        <dbReference type="ARBA" id="ARBA00022692"/>
    </source>
</evidence>
<dbReference type="GO" id="GO:0046943">
    <property type="term" value="F:carboxylic acid transmembrane transporter activity"/>
    <property type="evidence" value="ECO:0007669"/>
    <property type="project" value="TreeGrafter"/>
</dbReference>
<feature type="transmembrane region" description="Helical" evidence="5">
    <location>
        <begin position="259"/>
        <end position="282"/>
    </location>
</feature>
<name>A0A3S0C1M5_9CORY</name>
<dbReference type="PANTHER" id="PTHR23508">
    <property type="entry name" value="CARBOXYLIC ACID TRANSPORTER PROTEIN HOMOLOG"/>
    <property type="match status" value="1"/>
</dbReference>
<proteinExistence type="predicted"/>
<feature type="domain" description="Major facilitator superfamily (MFS) profile" evidence="6">
    <location>
        <begin position="27"/>
        <end position="448"/>
    </location>
</feature>
<feature type="transmembrane region" description="Helical" evidence="5">
    <location>
        <begin position="94"/>
        <end position="112"/>
    </location>
</feature>
<dbReference type="InterPro" id="IPR020846">
    <property type="entry name" value="MFS_dom"/>
</dbReference>
<dbReference type="InterPro" id="IPR011701">
    <property type="entry name" value="MFS"/>
</dbReference>
<organism evidence="7 8">
    <name type="scientific">Corynebacterium hylobatis</name>
    <dbReference type="NCBI Taxonomy" id="1859290"/>
    <lineage>
        <taxon>Bacteria</taxon>
        <taxon>Bacillati</taxon>
        <taxon>Actinomycetota</taxon>
        <taxon>Actinomycetes</taxon>
        <taxon>Mycobacteriales</taxon>
        <taxon>Corynebacteriaceae</taxon>
        <taxon>Corynebacterium</taxon>
    </lineage>
</organism>
<feature type="transmembrane region" description="Helical" evidence="5">
    <location>
        <begin position="56"/>
        <end position="82"/>
    </location>
</feature>
<dbReference type="InterPro" id="IPR036259">
    <property type="entry name" value="MFS_trans_sf"/>
</dbReference>
<feature type="transmembrane region" description="Helical" evidence="5">
    <location>
        <begin position="153"/>
        <end position="174"/>
    </location>
</feature>
<feature type="transmembrane region" description="Helical" evidence="5">
    <location>
        <begin position="406"/>
        <end position="439"/>
    </location>
</feature>
<dbReference type="PANTHER" id="PTHR23508:SF10">
    <property type="entry name" value="CARBOXYLIC ACID TRANSPORTER PROTEIN HOMOLOG"/>
    <property type="match status" value="1"/>
</dbReference>
<keyword evidence="8" id="KW-1185">Reference proteome</keyword>
<evidence type="ECO:0000256" key="1">
    <source>
        <dbReference type="ARBA" id="ARBA00004651"/>
    </source>
</evidence>
<protein>
    <submittedName>
        <fullName evidence="7">MFS transporter</fullName>
    </submittedName>
</protein>
<dbReference type="EMBL" id="RXHJ01000006">
    <property type="protein sequence ID" value="RSZ63868.1"/>
    <property type="molecule type" value="Genomic_DNA"/>
</dbReference>
<dbReference type="PROSITE" id="PS50850">
    <property type="entry name" value="MFS"/>
    <property type="match status" value="1"/>
</dbReference>
<dbReference type="AlphaFoldDB" id="A0A3S0C1M5"/>
<dbReference type="RefSeq" id="WP_126120501.1">
    <property type="nucleotide sequence ID" value="NZ_RXHJ01000006.1"/>
</dbReference>
<dbReference type="GO" id="GO:0005886">
    <property type="term" value="C:plasma membrane"/>
    <property type="evidence" value="ECO:0007669"/>
    <property type="project" value="UniProtKB-SubCell"/>
</dbReference>
<comment type="caution">
    <text evidence="7">The sequence shown here is derived from an EMBL/GenBank/DDBJ whole genome shotgun (WGS) entry which is preliminary data.</text>
</comment>
<reference evidence="7 8" key="1">
    <citation type="submission" date="2018-12" db="EMBL/GenBank/DDBJ databases">
        <title>YIM 101343 draft genome.</title>
        <authorList>
            <person name="Chen X."/>
        </authorList>
    </citation>
    <scope>NUCLEOTIDE SEQUENCE [LARGE SCALE GENOMIC DNA]</scope>
    <source>
        <strain evidence="7 8">YIM 101343</strain>
    </source>
</reference>
<feature type="transmembrane region" description="Helical" evidence="5">
    <location>
        <begin position="328"/>
        <end position="345"/>
    </location>
</feature>
<sequence length="466" mass="48920">MTAAPVERRNIAEVIESAGLTRRHWLYFILIFFLLMADGMDSTIVSHIFPSLIKEWGVSIGGGIALIVSGGFLAMGLGSFLAGRLADRWGRKSILVVAGLLLSFGTIFGGTANNLNAFTLWRFIACVGIGAVLPTAVTLLADLVPERRRGAMIAAAYAGLGLGTTVGATLAGFILPTQGWRTLLIIGGVVPLVLTLLIWIGMPESPGFLAARGEMAKARRSLSRLLPRLDVSSVEFFVPDVEELSRGTLRRLLTRPFTLTTLLLWAFGFVSLGTQLLVIQYLPTLLQLPVPGLTTVQSSTIVALYGFASVLSLLLLGAVLAKWHHFGVIALCLACSALVAVIVSFVNDAGFIPLAVALTAAGFFLPAALGPTRNILAVDSYPTDMRATGVGTTEFSARLGSAGQGALGGVIIGAGLGLSGFFLALLVPFGILGLALAGLKMLARPPKVAPVEQAPARDQESVLFTS</sequence>
<feature type="transmembrane region" description="Helical" evidence="5">
    <location>
        <begin position="302"/>
        <end position="321"/>
    </location>
</feature>
<dbReference type="InterPro" id="IPR005829">
    <property type="entry name" value="Sugar_transporter_CS"/>
</dbReference>
<feature type="transmembrane region" description="Helical" evidence="5">
    <location>
        <begin position="351"/>
        <end position="369"/>
    </location>
</feature>
<evidence type="ECO:0000256" key="4">
    <source>
        <dbReference type="ARBA" id="ARBA00023136"/>
    </source>
</evidence>
<comment type="subcellular location">
    <subcellularLocation>
        <location evidence="1">Cell membrane</location>
        <topology evidence="1">Multi-pass membrane protein</topology>
    </subcellularLocation>
</comment>
<keyword evidence="3 5" id="KW-1133">Transmembrane helix</keyword>
<keyword evidence="2 5" id="KW-0812">Transmembrane</keyword>
<feature type="transmembrane region" description="Helical" evidence="5">
    <location>
        <begin position="118"/>
        <end position="141"/>
    </location>
</feature>
<dbReference type="Gene3D" id="1.20.1250.20">
    <property type="entry name" value="MFS general substrate transporter like domains"/>
    <property type="match status" value="1"/>
</dbReference>
<dbReference type="Pfam" id="PF07690">
    <property type="entry name" value="MFS_1"/>
    <property type="match status" value="1"/>
</dbReference>
<dbReference type="SUPFAM" id="SSF103473">
    <property type="entry name" value="MFS general substrate transporter"/>
    <property type="match status" value="1"/>
</dbReference>
<evidence type="ECO:0000313" key="7">
    <source>
        <dbReference type="EMBL" id="RSZ63868.1"/>
    </source>
</evidence>
<evidence type="ECO:0000256" key="3">
    <source>
        <dbReference type="ARBA" id="ARBA00022989"/>
    </source>
</evidence>
<dbReference type="PROSITE" id="PS00216">
    <property type="entry name" value="SUGAR_TRANSPORT_1"/>
    <property type="match status" value="1"/>
</dbReference>
<dbReference type="Proteomes" id="UP000274907">
    <property type="component" value="Unassembled WGS sequence"/>
</dbReference>
<evidence type="ECO:0000256" key="5">
    <source>
        <dbReference type="SAM" id="Phobius"/>
    </source>
</evidence>
<keyword evidence="4 5" id="KW-0472">Membrane</keyword>
<evidence type="ECO:0000313" key="8">
    <source>
        <dbReference type="Proteomes" id="UP000274907"/>
    </source>
</evidence>
<evidence type="ECO:0000259" key="6">
    <source>
        <dbReference type="PROSITE" id="PS50850"/>
    </source>
</evidence>
<dbReference type="OrthoDB" id="9787026at2"/>
<gene>
    <name evidence="7" type="ORF">EAH68_06435</name>
</gene>
<accession>A0A3S0C1M5</accession>
<feature type="transmembrane region" description="Helical" evidence="5">
    <location>
        <begin position="25"/>
        <end position="50"/>
    </location>
</feature>